<evidence type="ECO:0000313" key="16">
    <source>
        <dbReference type="EnsemblPlants" id="KEH25993"/>
    </source>
</evidence>
<evidence type="ECO:0000256" key="9">
    <source>
        <dbReference type="ARBA" id="ARBA00023136"/>
    </source>
</evidence>
<dbReference type="Pfam" id="PF13855">
    <property type="entry name" value="LRR_8"/>
    <property type="match status" value="1"/>
</dbReference>
<evidence type="ECO:0000256" key="3">
    <source>
        <dbReference type="ARBA" id="ARBA00022475"/>
    </source>
</evidence>
<evidence type="ECO:0000256" key="11">
    <source>
        <dbReference type="ARBA" id="ARBA00023180"/>
    </source>
</evidence>
<feature type="signal peptide" evidence="13">
    <location>
        <begin position="1"/>
        <end position="24"/>
    </location>
</feature>
<feature type="transmembrane region" description="Helical" evidence="12">
    <location>
        <begin position="753"/>
        <end position="774"/>
    </location>
</feature>
<gene>
    <name evidence="15" type="ordered locus">MTR_6g038980</name>
</gene>
<dbReference type="EnsemblPlants" id="KEH25993">
    <property type="protein sequence ID" value="KEH25993"/>
    <property type="gene ID" value="MTR_6g038980"/>
</dbReference>
<dbReference type="SMART" id="SM00369">
    <property type="entry name" value="LRR_TYP"/>
    <property type="match status" value="6"/>
</dbReference>
<evidence type="ECO:0000313" key="15">
    <source>
        <dbReference type="EMBL" id="KEH25993.1"/>
    </source>
</evidence>
<dbReference type="GO" id="GO:0005886">
    <property type="term" value="C:plasma membrane"/>
    <property type="evidence" value="ECO:0007669"/>
    <property type="project" value="UniProtKB-SubCell"/>
</dbReference>
<evidence type="ECO:0000256" key="8">
    <source>
        <dbReference type="ARBA" id="ARBA00022989"/>
    </source>
</evidence>
<evidence type="ECO:0000256" key="1">
    <source>
        <dbReference type="ARBA" id="ARBA00004251"/>
    </source>
</evidence>
<name>A0A072UA86_MEDTR</name>
<dbReference type="Gene3D" id="3.80.10.10">
    <property type="entry name" value="Ribonuclease Inhibitor"/>
    <property type="match status" value="3"/>
</dbReference>
<evidence type="ECO:0000256" key="5">
    <source>
        <dbReference type="ARBA" id="ARBA00022692"/>
    </source>
</evidence>
<comment type="subcellular location">
    <subcellularLocation>
        <location evidence="1">Cell membrane</location>
        <topology evidence="1">Single-pass type I membrane protein</topology>
    </subcellularLocation>
</comment>
<feature type="chain" id="PRO_5014499438" evidence="13">
    <location>
        <begin position="25"/>
        <end position="803"/>
    </location>
</feature>
<reference evidence="15 17" key="1">
    <citation type="journal article" date="2011" name="Nature">
        <title>The Medicago genome provides insight into the evolution of rhizobial symbioses.</title>
        <authorList>
            <person name="Young N.D."/>
            <person name="Debelle F."/>
            <person name="Oldroyd G.E."/>
            <person name="Geurts R."/>
            <person name="Cannon S.B."/>
            <person name="Udvardi M.K."/>
            <person name="Benedito V.A."/>
            <person name="Mayer K.F."/>
            <person name="Gouzy J."/>
            <person name="Schoof H."/>
            <person name="Van de Peer Y."/>
            <person name="Proost S."/>
            <person name="Cook D.R."/>
            <person name="Meyers B.C."/>
            <person name="Spannagl M."/>
            <person name="Cheung F."/>
            <person name="De Mita S."/>
            <person name="Krishnakumar V."/>
            <person name="Gundlach H."/>
            <person name="Zhou S."/>
            <person name="Mudge J."/>
            <person name="Bharti A.K."/>
            <person name="Murray J.D."/>
            <person name="Naoumkina M.A."/>
            <person name="Rosen B."/>
            <person name="Silverstein K.A."/>
            <person name="Tang H."/>
            <person name="Rombauts S."/>
            <person name="Zhao P.X."/>
            <person name="Zhou P."/>
            <person name="Barbe V."/>
            <person name="Bardou P."/>
            <person name="Bechner M."/>
            <person name="Bellec A."/>
            <person name="Berger A."/>
            <person name="Berges H."/>
            <person name="Bidwell S."/>
            <person name="Bisseling T."/>
            <person name="Choisne N."/>
            <person name="Couloux A."/>
            <person name="Denny R."/>
            <person name="Deshpande S."/>
            <person name="Dai X."/>
            <person name="Doyle J.J."/>
            <person name="Dudez A.M."/>
            <person name="Farmer A.D."/>
            <person name="Fouteau S."/>
            <person name="Franken C."/>
            <person name="Gibelin C."/>
            <person name="Gish J."/>
            <person name="Goldstein S."/>
            <person name="Gonzalez A.J."/>
            <person name="Green P.J."/>
            <person name="Hallab A."/>
            <person name="Hartog M."/>
            <person name="Hua A."/>
            <person name="Humphray S.J."/>
            <person name="Jeong D.H."/>
            <person name="Jing Y."/>
            <person name="Jocker A."/>
            <person name="Kenton S.M."/>
            <person name="Kim D.J."/>
            <person name="Klee K."/>
            <person name="Lai H."/>
            <person name="Lang C."/>
            <person name="Lin S."/>
            <person name="Macmil S.L."/>
            <person name="Magdelenat G."/>
            <person name="Matthews L."/>
            <person name="McCorrison J."/>
            <person name="Monaghan E.L."/>
            <person name="Mun J.H."/>
            <person name="Najar F.Z."/>
            <person name="Nicholson C."/>
            <person name="Noirot C."/>
            <person name="O'Bleness M."/>
            <person name="Paule C.R."/>
            <person name="Poulain J."/>
            <person name="Prion F."/>
            <person name="Qin B."/>
            <person name="Qu C."/>
            <person name="Retzel E.F."/>
            <person name="Riddle C."/>
            <person name="Sallet E."/>
            <person name="Samain S."/>
            <person name="Samson N."/>
            <person name="Sanders I."/>
            <person name="Saurat O."/>
            <person name="Scarpelli C."/>
            <person name="Schiex T."/>
            <person name="Segurens B."/>
            <person name="Severin A.J."/>
            <person name="Sherrier D.J."/>
            <person name="Shi R."/>
            <person name="Sims S."/>
            <person name="Singer S.R."/>
            <person name="Sinharoy S."/>
            <person name="Sterck L."/>
            <person name="Viollet A."/>
            <person name="Wang B.B."/>
            <person name="Wang K."/>
            <person name="Wang M."/>
            <person name="Wang X."/>
            <person name="Warfsmann J."/>
            <person name="Weissenbach J."/>
            <person name="White D.D."/>
            <person name="White J.D."/>
            <person name="Wiley G.B."/>
            <person name="Wincker P."/>
            <person name="Xing Y."/>
            <person name="Yang L."/>
            <person name="Yao Z."/>
            <person name="Ying F."/>
            <person name="Zhai J."/>
            <person name="Zhou L."/>
            <person name="Zuber A."/>
            <person name="Denarie J."/>
            <person name="Dixon R.A."/>
            <person name="May G.D."/>
            <person name="Schwartz D.C."/>
            <person name="Rogers J."/>
            <person name="Quetier F."/>
            <person name="Town C.D."/>
            <person name="Roe B.A."/>
        </authorList>
    </citation>
    <scope>NUCLEOTIDE SEQUENCE [LARGE SCALE GENOMIC DNA]</scope>
    <source>
        <strain evidence="15">A17</strain>
        <strain evidence="16 17">cv. Jemalong A17</strain>
    </source>
</reference>
<keyword evidence="6 13" id="KW-0732">Signal</keyword>
<keyword evidence="7" id="KW-0677">Repeat</keyword>
<reference evidence="16" key="3">
    <citation type="submission" date="2015-04" db="UniProtKB">
        <authorList>
            <consortium name="EnsemblPlants"/>
        </authorList>
    </citation>
    <scope>IDENTIFICATION</scope>
    <source>
        <strain evidence="16">cv. Jemalong A17</strain>
    </source>
</reference>
<dbReference type="Pfam" id="PF00560">
    <property type="entry name" value="LRR_1"/>
    <property type="match status" value="6"/>
</dbReference>
<dbReference type="PANTHER" id="PTHR48063">
    <property type="entry name" value="LRR RECEPTOR-LIKE KINASE"/>
    <property type="match status" value="1"/>
</dbReference>
<dbReference type="Pfam" id="PF08263">
    <property type="entry name" value="LRRNT_2"/>
    <property type="match status" value="1"/>
</dbReference>
<dbReference type="Proteomes" id="UP000002051">
    <property type="component" value="Chromosome 6"/>
</dbReference>
<dbReference type="FunFam" id="3.80.10.10:FF:000356">
    <property type="entry name" value="LRR receptor-like serine/threonine-protein kinase"/>
    <property type="match status" value="1"/>
</dbReference>
<dbReference type="InterPro" id="IPR013210">
    <property type="entry name" value="LRR_N_plant-typ"/>
</dbReference>
<dbReference type="InterPro" id="IPR003591">
    <property type="entry name" value="Leu-rich_rpt_typical-subtyp"/>
</dbReference>
<comment type="similarity">
    <text evidence="2">Belongs to the RLP family.</text>
</comment>
<keyword evidence="8 12" id="KW-1133">Transmembrane helix</keyword>
<dbReference type="SUPFAM" id="SSF52058">
    <property type="entry name" value="L domain-like"/>
    <property type="match status" value="1"/>
</dbReference>
<keyword evidence="9 12" id="KW-0472">Membrane</keyword>
<evidence type="ECO:0000256" key="12">
    <source>
        <dbReference type="SAM" id="Phobius"/>
    </source>
</evidence>
<dbReference type="HOGENOM" id="CLU_000288_18_3_1"/>
<keyword evidence="3" id="KW-1003">Cell membrane</keyword>
<feature type="domain" description="Leucine-rich repeat-containing N-terminal plant-type" evidence="14">
    <location>
        <begin position="38"/>
        <end position="75"/>
    </location>
</feature>
<protein>
    <submittedName>
        <fullName evidence="15">Receptor-like protein, putative</fullName>
    </submittedName>
</protein>
<evidence type="ECO:0000256" key="6">
    <source>
        <dbReference type="ARBA" id="ARBA00022729"/>
    </source>
</evidence>
<evidence type="ECO:0000256" key="4">
    <source>
        <dbReference type="ARBA" id="ARBA00022614"/>
    </source>
</evidence>
<accession>A0A072UA86</accession>
<dbReference type="AlphaFoldDB" id="A0A072UA86"/>
<dbReference type="PRINTS" id="PR00019">
    <property type="entry name" value="LEURICHRPT"/>
</dbReference>
<evidence type="ECO:0000256" key="10">
    <source>
        <dbReference type="ARBA" id="ARBA00023170"/>
    </source>
</evidence>
<keyword evidence="5 12" id="KW-0812">Transmembrane</keyword>
<dbReference type="SUPFAM" id="SSF52047">
    <property type="entry name" value="RNI-like"/>
    <property type="match status" value="1"/>
</dbReference>
<evidence type="ECO:0000256" key="2">
    <source>
        <dbReference type="ARBA" id="ARBA00009592"/>
    </source>
</evidence>
<keyword evidence="17" id="KW-1185">Reference proteome</keyword>
<evidence type="ECO:0000259" key="14">
    <source>
        <dbReference type="Pfam" id="PF08263"/>
    </source>
</evidence>
<dbReference type="PANTHER" id="PTHR48063:SF98">
    <property type="entry name" value="LRR RECEPTOR-LIKE SERINE_THREONINE-PROTEIN KINASE FLS2"/>
    <property type="match status" value="1"/>
</dbReference>
<dbReference type="FunFam" id="3.80.10.10:FF:001347">
    <property type="entry name" value="LRR receptor-like serine/threonine-protein kinase GSO2"/>
    <property type="match status" value="1"/>
</dbReference>
<organism evidence="15 17">
    <name type="scientific">Medicago truncatula</name>
    <name type="common">Barrel medic</name>
    <name type="synonym">Medicago tribuloides</name>
    <dbReference type="NCBI Taxonomy" id="3880"/>
    <lineage>
        <taxon>Eukaryota</taxon>
        <taxon>Viridiplantae</taxon>
        <taxon>Streptophyta</taxon>
        <taxon>Embryophyta</taxon>
        <taxon>Tracheophyta</taxon>
        <taxon>Spermatophyta</taxon>
        <taxon>Magnoliopsida</taxon>
        <taxon>eudicotyledons</taxon>
        <taxon>Gunneridae</taxon>
        <taxon>Pentapetalae</taxon>
        <taxon>rosids</taxon>
        <taxon>fabids</taxon>
        <taxon>Fabales</taxon>
        <taxon>Fabaceae</taxon>
        <taxon>Papilionoideae</taxon>
        <taxon>50 kb inversion clade</taxon>
        <taxon>NPAAA clade</taxon>
        <taxon>Hologalegina</taxon>
        <taxon>IRL clade</taxon>
        <taxon>Trifolieae</taxon>
        <taxon>Medicago</taxon>
    </lineage>
</organism>
<dbReference type="FunFam" id="3.80.10.10:FF:000111">
    <property type="entry name" value="LRR receptor-like serine/threonine-protein kinase ERECTA"/>
    <property type="match status" value="1"/>
</dbReference>
<evidence type="ECO:0000256" key="13">
    <source>
        <dbReference type="SAM" id="SignalP"/>
    </source>
</evidence>
<keyword evidence="4" id="KW-0433">Leucine-rich repeat</keyword>
<dbReference type="PROSITE" id="PS51450">
    <property type="entry name" value="LRR"/>
    <property type="match status" value="2"/>
</dbReference>
<dbReference type="EMBL" id="CM001222">
    <property type="protein sequence ID" value="KEH25993.1"/>
    <property type="molecule type" value="Genomic_DNA"/>
</dbReference>
<keyword evidence="10 15" id="KW-0675">Receptor</keyword>
<dbReference type="InterPro" id="IPR046956">
    <property type="entry name" value="RLP23-like"/>
</dbReference>
<evidence type="ECO:0000256" key="7">
    <source>
        <dbReference type="ARBA" id="ARBA00022737"/>
    </source>
</evidence>
<evidence type="ECO:0000313" key="17">
    <source>
        <dbReference type="Proteomes" id="UP000002051"/>
    </source>
</evidence>
<sequence>MSIMNPFCFKLIQIIFLMCLVLQADQLVCSKEVVRCIQSERQALLQFKSGLIDEFDMLSFWTTEDCCQWYGIGCSNITGHVLMLDLHGDYNYYYYGGGNRFYIRGDIHNSLMELQQLKYLNLRGNYFTDISIPGFIGSLRNLRYHDLSGFDNRDHNGGQWLSNLTSLTHLHMSSILNLDRFNSLLEMVADFSTFTSLKTLDLSYNKLSGKITEGGSLPFLFEQLSIASNSLEGVIPKSIWMNAYLSSNQINGTLPNLSIFSFLEIFDISENRLNGKIFEDIRFPTTLRILELSSNSLSGVISDFHFYGMSMLRYLYLSDNSIALRFTENWVPPFQLHDIGMGSCKLGLTFPKWILTQKYLHYLDISNAGISDNVPEWFWAKLSSPECSNMNILNNNLKGLIPNLQAKSQCSFLSLSSNEFEGSTPPFLLGSGLIDLSKNKFSDSLPFLCESDCWSNFKALAYLDLSHNNFSGKIPTSMGSLVELRALILRNNSLTGEIPSSLMNCTKLVMLDLRENRLEGLIPYWIGSELKDLQILSLQRINSDLFDLSLNNLSGHIPKCIQNLTSMTQKASSQGLSTHLYLINSDLFEYDLDAFLTWKGVEHVFNNNGLVLLKVVDLSSNHFSEEIPPEIADLIQLVSLNLSRNNFAGKIPSNIGNLTSLDSLDLSRNKLLGSIPPSLSQIDRLSVLDLSHNQLSGKIPTSTQLQSFNPSSYEDNLDLCGPPFVKFCVKGKPPHEPKVEVQDDEDLLLNRGFYISLTFGFIIGFWGVFGSILIKRSWRHAYFRFMNNLVDNIYVKYRWGRND</sequence>
<reference evidence="15 17" key="2">
    <citation type="journal article" date="2014" name="BMC Genomics">
        <title>An improved genome release (version Mt4.0) for the model legume Medicago truncatula.</title>
        <authorList>
            <person name="Tang H."/>
            <person name="Krishnakumar V."/>
            <person name="Bidwell S."/>
            <person name="Rosen B."/>
            <person name="Chan A."/>
            <person name="Zhou S."/>
            <person name="Gentzbittel L."/>
            <person name="Childs K.L."/>
            <person name="Yandell M."/>
            <person name="Gundlach H."/>
            <person name="Mayer K.F."/>
            <person name="Schwartz D.C."/>
            <person name="Town C.D."/>
        </authorList>
    </citation>
    <scope>GENOME REANNOTATION</scope>
    <source>
        <strain evidence="15">A17</strain>
        <strain evidence="16 17">cv. Jemalong A17</strain>
    </source>
</reference>
<keyword evidence="11" id="KW-0325">Glycoprotein</keyword>
<dbReference type="InterPro" id="IPR001611">
    <property type="entry name" value="Leu-rich_rpt"/>
</dbReference>
<proteinExistence type="inferred from homology"/>
<dbReference type="InterPro" id="IPR032675">
    <property type="entry name" value="LRR_dom_sf"/>
</dbReference>